<dbReference type="PANTHER" id="PTHR33480">
    <property type="entry name" value="SET DOMAIN-CONTAINING PROTEIN-RELATED"/>
    <property type="match status" value="1"/>
</dbReference>
<evidence type="ECO:0000313" key="2">
    <source>
        <dbReference type="Proteomes" id="UP001249851"/>
    </source>
</evidence>
<sequence>MVEIKGKRGPKVPLLLTKEVKEAIDVLVEKRTEVGITGNQENPYLFAATGNGSLAVTSTRLRKYVATVSQILNLQKNELDWLACHLGHDISVHREY</sequence>
<name>A0AAD9QCZ0_ACRCE</name>
<organism evidence="1 2">
    <name type="scientific">Acropora cervicornis</name>
    <name type="common">Staghorn coral</name>
    <dbReference type="NCBI Taxonomy" id="6130"/>
    <lineage>
        <taxon>Eukaryota</taxon>
        <taxon>Metazoa</taxon>
        <taxon>Cnidaria</taxon>
        <taxon>Anthozoa</taxon>
        <taxon>Hexacorallia</taxon>
        <taxon>Scleractinia</taxon>
        <taxon>Astrocoeniina</taxon>
        <taxon>Acroporidae</taxon>
        <taxon>Acropora</taxon>
    </lineage>
</organism>
<protein>
    <submittedName>
        <fullName evidence="1">Uncharacterized protein</fullName>
    </submittedName>
</protein>
<proteinExistence type="predicted"/>
<dbReference type="EMBL" id="JARQWQ010000042">
    <property type="protein sequence ID" value="KAK2559034.1"/>
    <property type="molecule type" value="Genomic_DNA"/>
</dbReference>
<dbReference type="PANTHER" id="PTHR33480:SF1">
    <property type="entry name" value="TYR RECOMBINASE DOMAIN-CONTAINING PROTEIN"/>
    <property type="match status" value="1"/>
</dbReference>
<gene>
    <name evidence="1" type="ORF">P5673_018668</name>
</gene>
<dbReference type="Proteomes" id="UP001249851">
    <property type="component" value="Unassembled WGS sequence"/>
</dbReference>
<evidence type="ECO:0000313" key="1">
    <source>
        <dbReference type="EMBL" id="KAK2559034.1"/>
    </source>
</evidence>
<accession>A0AAD9QCZ0</accession>
<reference evidence="1" key="2">
    <citation type="journal article" date="2023" name="Science">
        <title>Genomic signatures of disease resistance in endangered staghorn corals.</title>
        <authorList>
            <person name="Vollmer S.V."/>
            <person name="Selwyn J.D."/>
            <person name="Despard B.A."/>
            <person name="Roesel C.L."/>
        </authorList>
    </citation>
    <scope>NUCLEOTIDE SEQUENCE</scope>
    <source>
        <strain evidence="1">K2</strain>
    </source>
</reference>
<reference evidence="1" key="1">
    <citation type="journal article" date="2023" name="G3 (Bethesda)">
        <title>Whole genome assembly and annotation of the endangered Caribbean coral Acropora cervicornis.</title>
        <authorList>
            <person name="Selwyn J.D."/>
            <person name="Vollmer S.V."/>
        </authorList>
    </citation>
    <scope>NUCLEOTIDE SEQUENCE</scope>
    <source>
        <strain evidence="1">K2</strain>
    </source>
</reference>
<keyword evidence="2" id="KW-1185">Reference proteome</keyword>
<comment type="caution">
    <text evidence="1">The sequence shown here is derived from an EMBL/GenBank/DDBJ whole genome shotgun (WGS) entry which is preliminary data.</text>
</comment>
<dbReference type="AlphaFoldDB" id="A0AAD9QCZ0"/>